<comment type="caution">
    <text evidence="2">The sequence shown here is derived from an EMBL/GenBank/DDBJ whole genome shotgun (WGS) entry which is preliminary data.</text>
</comment>
<dbReference type="EMBL" id="JBEYBF010000001">
    <property type="protein sequence ID" value="MEU1950585.1"/>
    <property type="molecule type" value="Genomic_DNA"/>
</dbReference>
<keyword evidence="3" id="KW-1185">Reference proteome</keyword>
<dbReference type="GeneID" id="96243128"/>
<dbReference type="Proteomes" id="UP001550628">
    <property type="component" value="Unassembled WGS sequence"/>
</dbReference>
<dbReference type="InterPro" id="IPR032710">
    <property type="entry name" value="NTF2-like_dom_sf"/>
</dbReference>
<dbReference type="RefSeq" id="WP_030519052.1">
    <property type="nucleotide sequence ID" value="NZ_JBEXYG010000004.1"/>
</dbReference>
<reference evidence="2 3" key="1">
    <citation type="submission" date="2024-06" db="EMBL/GenBank/DDBJ databases">
        <title>The Natural Products Discovery Center: Release of the First 8490 Sequenced Strains for Exploring Actinobacteria Biosynthetic Diversity.</title>
        <authorList>
            <person name="Kalkreuter E."/>
            <person name="Kautsar S.A."/>
            <person name="Yang D."/>
            <person name="Bader C.D."/>
            <person name="Teijaro C.N."/>
            <person name="Fluegel L."/>
            <person name="Davis C.M."/>
            <person name="Simpson J.R."/>
            <person name="Lauterbach L."/>
            <person name="Steele A.D."/>
            <person name="Gui C."/>
            <person name="Meng S."/>
            <person name="Li G."/>
            <person name="Viehrig K."/>
            <person name="Ye F."/>
            <person name="Su P."/>
            <person name="Kiefer A.F."/>
            <person name="Nichols A."/>
            <person name="Cepeda A.J."/>
            <person name="Yan W."/>
            <person name="Fan B."/>
            <person name="Jiang Y."/>
            <person name="Adhikari A."/>
            <person name="Zheng C.-J."/>
            <person name="Schuster L."/>
            <person name="Cowan T.M."/>
            <person name="Smanski M.J."/>
            <person name="Chevrette M.G."/>
            <person name="De Carvalho L.P.S."/>
            <person name="Shen B."/>
        </authorList>
    </citation>
    <scope>NUCLEOTIDE SEQUENCE [LARGE SCALE GENOMIC DNA]</scope>
    <source>
        <strain evidence="2 3">NPDC019708</strain>
    </source>
</reference>
<name>A0ABV2WI89_9NOCA</name>
<proteinExistence type="predicted"/>
<sequence length="161" mass="17972">MDEDRFARLEIRVRRLEDEVEITRLLASYGPFVDAGAAPDVANLWTEDGEYDVEGWSMRSRADIHSMVESAAHHSLIDAGCAHFLGPARVVVDGDTATAVCESLLVRRYDDGYRVWRAGANSFRLTRTPHGWRITRRVTRALDGGPQARDLLRTNSSATAD</sequence>
<accession>A0ABV2WI89</accession>
<organism evidence="2 3">
    <name type="scientific">Nocardia rhamnosiphila</name>
    <dbReference type="NCBI Taxonomy" id="426716"/>
    <lineage>
        <taxon>Bacteria</taxon>
        <taxon>Bacillati</taxon>
        <taxon>Actinomycetota</taxon>
        <taxon>Actinomycetes</taxon>
        <taxon>Mycobacteriales</taxon>
        <taxon>Nocardiaceae</taxon>
        <taxon>Nocardia</taxon>
    </lineage>
</organism>
<dbReference type="Gene3D" id="3.10.450.50">
    <property type="match status" value="1"/>
</dbReference>
<protein>
    <submittedName>
        <fullName evidence="2">Nuclear transport factor 2 family protein</fullName>
    </submittedName>
</protein>
<dbReference type="Pfam" id="PF13577">
    <property type="entry name" value="SnoaL_4"/>
    <property type="match status" value="1"/>
</dbReference>
<evidence type="ECO:0000313" key="3">
    <source>
        <dbReference type="Proteomes" id="UP001550628"/>
    </source>
</evidence>
<feature type="domain" description="SnoaL-like" evidence="1">
    <location>
        <begin position="14"/>
        <end position="137"/>
    </location>
</feature>
<dbReference type="InterPro" id="IPR037401">
    <property type="entry name" value="SnoaL-like"/>
</dbReference>
<evidence type="ECO:0000313" key="2">
    <source>
        <dbReference type="EMBL" id="MEU1950585.1"/>
    </source>
</evidence>
<gene>
    <name evidence="2" type="ORF">ABZ510_01870</name>
</gene>
<evidence type="ECO:0000259" key="1">
    <source>
        <dbReference type="Pfam" id="PF13577"/>
    </source>
</evidence>
<dbReference type="SUPFAM" id="SSF54427">
    <property type="entry name" value="NTF2-like"/>
    <property type="match status" value="1"/>
</dbReference>